<name>A0AAV4M2G1_BABCB</name>
<feature type="compositionally biased region" description="Basic and acidic residues" evidence="1">
    <location>
        <begin position="232"/>
        <end position="241"/>
    </location>
</feature>
<feature type="region of interest" description="Disordered" evidence="1">
    <location>
        <begin position="351"/>
        <end position="388"/>
    </location>
</feature>
<dbReference type="RefSeq" id="XP_067718119.1">
    <property type="nucleotide sequence ID" value="XM_067862018.1"/>
</dbReference>
<dbReference type="Proteomes" id="UP001497744">
    <property type="component" value="Unassembled WGS sequence"/>
</dbReference>
<protein>
    <submittedName>
        <fullName evidence="2">GNAT family N-acetyltransferase</fullName>
    </submittedName>
</protein>
<organism evidence="2 3">
    <name type="scientific">Babesia caballi</name>
    <dbReference type="NCBI Taxonomy" id="5871"/>
    <lineage>
        <taxon>Eukaryota</taxon>
        <taxon>Sar</taxon>
        <taxon>Alveolata</taxon>
        <taxon>Apicomplexa</taxon>
        <taxon>Aconoidasida</taxon>
        <taxon>Piroplasmida</taxon>
        <taxon>Babesiidae</taxon>
        <taxon>Babesia</taxon>
    </lineage>
</organism>
<evidence type="ECO:0000313" key="3">
    <source>
        <dbReference type="Proteomes" id="UP001497744"/>
    </source>
</evidence>
<dbReference type="GeneID" id="94197531"/>
<dbReference type="EMBL" id="BPLF01000006">
    <property type="protein sequence ID" value="GIX66050.1"/>
    <property type="molecule type" value="Genomic_DNA"/>
</dbReference>
<accession>A0AAV4M2G1</accession>
<dbReference type="AlphaFoldDB" id="A0AAV4M2G1"/>
<feature type="compositionally biased region" description="Polar residues" evidence="1">
    <location>
        <begin position="364"/>
        <end position="376"/>
    </location>
</feature>
<feature type="region of interest" description="Disordered" evidence="1">
    <location>
        <begin position="122"/>
        <end position="153"/>
    </location>
</feature>
<proteinExistence type="predicted"/>
<feature type="compositionally biased region" description="Basic and acidic residues" evidence="1">
    <location>
        <begin position="414"/>
        <end position="425"/>
    </location>
</feature>
<reference evidence="2 3" key="1">
    <citation type="submission" date="2021-06" db="EMBL/GenBank/DDBJ databases">
        <title>Genome sequence of Babesia caballi.</title>
        <authorList>
            <person name="Yamagishi J."/>
            <person name="Kidaka T."/>
            <person name="Ochi A."/>
        </authorList>
    </citation>
    <scope>NUCLEOTIDE SEQUENCE [LARGE SCALE GENOMIC DNA]</scope>
    <source>
        <strain evidence="2">USDA-D6B2</strain>
    </source>
</reference>
<gene>
    <name evidence="2" type="ORF">BcabD6B2_54860</name>
</gene>
<evidence type="ECO:0000256" key="1">
    <source>
        <dbReference type="SAM" id="MobiDB-lite"/>
    </source>
</evidence>
<feature type="compositionally biased region" description="Basic and acidic residues" evidence="1">
    <location>
        <begin position="351"/>
        <end position="363"/>
    </location>
</feature>
<keyword evidence="3" id="KW-1185">Reference proteome</keyword>
<sequence length="1148" mass="121052">MKLAVPGEGAPGESRMADLLDDICGAAANSNDKCVIRYAILRDQAGAADALPRLGSSPSLGRDECENIDVEYGYVSLLSSRLSLEEAIGEISRHRKSEKARKGRGTHDDAVDALLGWTSYEARGPRQTPAGAGDQVRRGSWPGGSKSVSRDQKELDLFGDWGTPRVTGERGHVAGGVREFDPFGDDGSAISVETDWFAEFTDVLIGPEDESRQQSSDGNTGGERYWPTSAGENREGGNSRAEDEDIVLDDLVVYAKTNLIDCIDEVGGAGDAEAVARGGPSQSHRDCDDAYAMWVPVKHPCEPLQCYKDGEIHLKMLHRTRNRPGEWRSMISQEIDRLMPPLESTALVGDREVSGDNSDHTEVTRSSANTGQSSGNETEEERAPGHGDEFRSLLDESFRNDSFLDFQTTGVWRNEGDGNPVEKRSAGAPGSGKRATPWAYKRTTDAGAVAGRKVDADGHRRVRGRQKRSQEALQDCAARLPPGQTHAVRLADGPQGAADNAGAARGVVEPRVNHGREPLRHSRSILTRAKTRFSRGDLLPRMVQGAGAASLVGPAVANGAHGLAGHVPQKLVARSLHGLDEHAQRLREGVKADASGYLVSVAVGDLQYDLVVNAQHHATGELADAVDQQSHGLLGDVGGGALRGGERGEGQTNLHGVVERPSERKLVENGEAVAEGAHGHGLAVLHALVPGGDAAEVAEERVVDFASLAHAQLHAVAALRVAAEASQRHAENQTEVHGLGQLPLVLGDLGHGLALDEAGRQRVEVLPAGVGLNHLAVLGDVGGDAQLDLGEVGDDELVAGVGHKALAETAVARNLLQVGVVAAEPAAFRADLVDVGVDAAGRGVDVVGDLLGEGGDGLVGLAVVAERGDGGVVGVPGERALGGVLDQHAARLVHHLELLERLEQLALGVVVEIGVRLESVTIDPDAVLLHLADGQDALVLDGGDGVQALVLQLLLEHEVEGEEHGGVAGGVDHLLLKERLERPVGKLLGLVQREVEVALGDVAELAAPVEARRAEQLRGDHGVEDGARHGQAVEGQEVDVELAVVEHLHGRRAQQRPEPPAVAERLDGELEDVEDHGGVVGRRDLQEADAVGSVAEAGGLDVQRAELRVLEERGETLQQLGVTYIDQALGEQIVAALGERVDGQVHAA</sequence>
<comment type="caution">
    <text evidence="2">The sequence shown here is derived from an EMBL/GenBank/DDBJ whole genome shotgun (WGS) entry which is preliminary data.</text>
</comment>
<evidence type="ECO:0000313" key="2">
    <source>
        <dbReference type="EMBL" id="GIX66050.1"/>
    </source>
</evidence>
<feature type="region of interest" description="Disordered" evidence="1">
    <location>
        <begin position="410"/>
        <end position="437"/>
    </location>
</feature>
<feature type="region of interest" description="Disordered" evidence="1">
    <location>
        <begin position="206"/>
        <end position="241"/>
    </location>
</feature>